<dbReference type="InterPro" id="IPR029311">
    <property type="entry name" value="CCDC50_N"/>
</dbReference>
<reference evidence="4 5" key="1">
    <citation type="journal article" date="2013" name="Genome Biol.">
        <title>Draft genome of the mountain pine beetle, Dendroctonus ponderosae Hopkins, a major forest pest.</title>
        <authorList>
            <person name="Keeling C.I."/>
            <person name="Yuen M.M."/>
            <person name="Liao N.Y."/>
            <person name="Docking T.R."/>
            <person name="Chan S.K."/>
            <person name="Taylor G.A."/>
            <person name="Palmquist D.L."/>
            <person name="Jackman S.D."/>
            <person name="Nguyen A."/>
            <person name="Li M."/>
            <person name="Henderson H."/>
            <person name="Janes J.K."/>
            <person name="Zhao Y."/>
            <person name="Pandoh P."/>
            <person name="Moore R."/>
            <person name="Sperling F.A."/>
            <person name="Huber D.P."/>
            <person name="Birol I."/>
            <person name="Jones S.J."/>
            <person name="Bohlmann J."/>
        </authorList>
    </citation>
    <scope>NUCLEOTIDE SEQUENCE</scope>
</reference>
<name>U4U527_DENPD</name>
<dbReference type="InterPro" id="IPR039303">
    <property type="entry name" value="CCDC50"/>
</dbReference>
<evidence type="ECO:0000256" key="1">
    <source>
        <dbReference type="ARBA" id="ARBA00023054"/>
    </source>
</evidence>
<gene>
    <name evidence="4" type="ORF">D910_05565</name>
</gene>
<sequence length="136" mass="16358">MSNTRFTQEEALPKTGRVNEVCQEWMVREDSALAYRLQNEEFTDHLSGNRFRNAVVREDFPRAKNEQQKEQEMAEQAAAIYHRMLQEQEEHDIKVAKELADRLEREERMKKRAVEMRDQDIARQMLQNERLKVYTD</sequence>
<keyword evidence="1 2" id="KW-0175">Coiled coil</keyword>
<evidence type="ECO:0000256" key="2">
    <source>
        <dbReference type="SAM" id="Coils"/>
    </source>
</evidence>
<protein>
    <recommendedName>
        <fullName evidence="3">Coiled-coil domain-containing protein</fullName>
    </recommendedName>
</protein>
<dbReference type="Proteomes" id="UP000030742">
    <property type="component" value="Unassembled WGS sequence"/>
</dbReference>
<dbReference type="OrthoDB" id="9994767at2759"/>
<dbReference type="PANTHER" id="PTHR22115">
    <property type="entry name" value="C3ORF6 PROTEIN-RELATED"/>
    <property type="match status" value="1"/>
</dbReference>
<dbReference type="EMBL" id="KB632033">
    <property type="protein sequence ID" value="ERL88177.1"/>
    <property type="molecule type" value="Genomic_DNA"/>
</dbReference>
<dbReference type="Pfam" id="PF15295">
    <property type="entry name" value="CCDC50_N"/>
    <property type="match status" value="1"/>
</dbReference>
<feature type="domain" description="Coiled-coil" evidence="3">
    <location>
        <begin position="9"/>
        <end position="133"/>
    </location>
</feature>
<dbReference type="PANTHER" id="PTHR22115:SF4">
    <property type="entry name" value="COILED-COIL DOMAIN-CONTAINING PROTEIN"/>
    <property type="match status" value="1"/>
</dbReference>
<accession>U4U527</accession>
<evidence type="ECO:0000259" key="3">
    <source>
        <dbReference type="Pfam" id="PF15295"/>
    </source>
</evidence>
<proteinExistence type="predicted"/>
<evidence type="ECO:0000313" key="5">
    <source>
        <dbReference type="Proteomes" id="UP000030742"/>
    </source>
</evidence>
<evidence type="ECO:0000313" key="4">
    <source>
        <dbReference type="EMBL" id="ERL88177.1"/>
    </source>
</evidence>
<organism evidence="4 5">
    <name type="scientific">Dendroctonus ponderosae</name>
    <name type="common">Mountain pine beetle</name>
    <dbReference type="NCBI Taxonomy" id="77166"/>
    <lineage>
        <taxon>Eukaryota</taxon>
        <taxon>Metazoa</taxon>
        <taxon>Ecdysozoa</taxon>
        <taxon>Arthropoda</taxon>
        <taxon>Hexapoda</taxon>
        <taxon>Insecta</taxon>
        <taxon>Pterygota</taxon>
        <taxon>Neoptera</taxon>
        <taxon>Endopterygota</taxon>
        <taxon>Coleoptera</taxon>
        <taxon>Polyphaga</taxon>
        <taxon>Cucujiformia</taxon>
        <taxon>Curculionidae</taxon>
        <taxon>Scolytinae</taxon>
        <taxon>Dendroctonus</taxon>
    </lineage>
</organism>
<dbReference type="AlphaFoldDB" id="U4U527"/>
<feature type="coiled-coil region" evidence="2">
    <location>
        <begin position="86"/>
        <end position="116"/>
    </location>
</feature>